<evidence type="ECO:0000256" key="1">
    <source>
        <dbReference type="ARBA" id="ARBA00007274"/>
    </source>
</evidence>
<dbReference type="Gene3D" id="3.40.50.20">
    <property type="match status" value="1"/>
</dbReference>
<dbReference type="PANTHER" id="PTHR43300:SF7">
    <property type="entry name" value="UDP-N-ACETYLBACILLOSAMINE N-ACETYLTRANSFERASE"/>
    <property type="match status" value="1"/>
</dbReference>
<dbReference type="SUPFAM" id="SSF51161">
    <property type="entry name" value="Trimeric LpxA-like enzymes"/>
    <property type="match status" value="1"/>
</dbReference>
<dbReference type="Pfam" id="PF17836">
    <property type="entry name" value="PglD_N"/>
    <property type="match status" value="1"/>
</dbReference>
<dbReference type="STRING" id="1028.SAMN05661096_00372"/>
<dbReference type="OrthoDB" id="708224at2"/>
<dbReference type="GO" id="GO:0016746">
    <property type="term" value="F:acyltransferase activity"/>
    <property type="evidence" value="ECO:0007669"/>
    <property type="project" value="UniProtKB-KW"/>
</dbReference>
<gene>
    <name evidence="5" type="ORF">SAMN05661096_00372</name>
</gene>
<accession>A0A1X7I8W9</accession>
<dbReference type="NCBIfam" id="TIGR03570">
    <property type="entry name" value="NeuD_NnaD"/>
    <property type="match status" value="1"/>
</dbReference>
<dbReference type="InterPro" id="IPR011004">
    <property type="entry name" value="Trimer_LpxA-like_sf"/>
</dbReference>
<dbReference type="RefSeq" id="WP_085515385.1">
    <property type="nucleotide sequence ID" value="NZ_FXAW01000001.1"/>
</dbReference>
<dbReference type="CDD" id="cd03360">
    <property type="entry name" value="LbH_AT_putative"/>
    <property type="match status" value="1"/>
</dbReference>
<evidence type="ECO:0000313" key="5">
    <source>
        <dbReference type="EMBL" id="SMG11033.1"/>
    </source>
</evidence>
<comment type="similarity">
    <text evidence="1">Belongs to the transferase hexapeptide repeat family.</text>
</comment>
<dbReference type="EMBL" id="FXAW01000001">
    <property type="protein sequence ID" value="SMG11033.1"/>
    <property type="molecule type" value="Genomic_DNA"/>
</dbReference>
<keyword evidence="6" id="KW-1185">Reference proteome</keyword>
<organism evidence="5 6">
    <name type="scientific">Marivirga sericea</name>
    <dbReference type="NCBI Taxonomy" id="1028"/>
    <lineage>
        <taxon>Bacteria</taxon>
        <taxon>Pseudomonadati</taxon>
        <taxon>Bacteroidota</taxon>
        <taxon>Cytophagia</taxon>
        <taxon>Cytophagales</taxon>
        <taxon>Marivirgaceae</taxon>
        <taxon>Marivirga</taxon>
    </lineage>
</organism>
<dbReference type="Proteomes" id="UP000193804">
    <property type="component" value="Unassembled WGS sequence"/>
</dbReference>
<dbReference type="InterPro" id="IPR050179">
    <property type="entry name" value="Trans_hexapeptide_repeat"/>
</dbReference>
<proteinExistence type="inferred from homology"/>
<evidence type="ECO:0000256" key="2">
    <source>
        <dbReference type="PIRSR" id="PIRSR620019-1"/>
    </source>
</evidence>
<sequence length="209" mass="22196">MTEIAIYGAGGFGREVNLIIQQLIKKGHPYHFLGFFDDEDKTLELGNSYLGNTEKLNNWKTPISIALGIGSGKIRKKIVERITNPQVDFSKVISPYAFFNDIISIGKGSIICAGANLTTNIVIGDFAVVNLNATIGHDTRLGDYSSVMPGANLAGNVNLKECAYVGSGASILNGIVMGENSVLGSGGVLIKNLEANRIAIGVPAKILEK</sequence>
<dbReference type="PANTHER" id="PTHR43300">
    <property type="entry name" value="ACETYLTRANSFERASE"/>
    <property type="match status" value="1"/>
</dbReference>
<dbReference type="InterPro" id="IPR041561">
    <property type="entry name" value="PglD_N"/>
</dbReference>
<reference evidence="6" key="1">
    <citation type="submission" date="2017-04" db="EMBL/GenBank/DDBJ databases">
        <authorList>
            <person name="Varghese N."/>
            <person name="Submissions S."/>
        </authorList>
    </citation>
    <scope>NUCLEOTIDE SEQUENCE [LARGE SCALE GENOMIC DNA]</scope>
    <source>
        <strain evidence="6">DSM 4125</strain>
    </source>
</reference>
<dbReference type="InterPro" id="IPR020019">
    <property type="entry name" value="AcTrfase_PglD-like"/>
</dbReference>
<feature type="site" description="Increases basicity of active site His" evidence="2">
    <location>
        <position position="138"/>
    </location>
</feature>
<keyword evidence="5" id="KW-0808">Transferase</keyword>
<protein>
    <submittedName>
        <fullName evidence="5">Sugar O-acyltransferase, sialic acid O-acetyltransferase NeuD family</fullName>
    </submittedName>
</protein>
<keyword evidence="5" id="KW-0012">Acyltransferase</keyword>
<evidence type="ECO:0000256" key="3">
    <source>
        <dbReference type="PIRSR" id="PIRSR620019-2"/>
    </source>
</evidence>
<dbReference type="AlphaFoldDB" id="A0A1X7I8W9"/>
<dbReference type="Gene3D" id="2.160.10.10">
    <property type="entry name" value="Hexapeptide repeat proteins"/>
    <property type="match status" value="1"/>
</dbReference>
<feature type="domain" description="PglD N-terminal" evidence="4">
    <location>
        <begin position="4"/>
        <end position="82"/>
    </location>
</feature>
<evidence type="ECO:0000259" key="4">
    <source>
        <dbReference type="Pfam" id="PF17836"/>
    </source>
</evidence>
<name>A0A1X7I8W9_9BACT</name>
<feature type="binding site" evidence="3">
    <location>
        <position position="70"/>
    </location>
    <ligand>
        <name>substrate</name>
    </ligand>
</feature>
<feature type="active site" description="Proton acceptor" evidence="2">
    <location>
        <position position="137"/>
    </location>
</feature>
<evidence type="ECO:0000313" key="6">
    <source>
        <dbReference type="Proteomes" id="UP000193804"/>
    </source>
</evidence>